<evidence type="ECO:0000256" key="6">
    <source>
        <dbReference type="ARBA" id="ARBA00022679"/>
    </source>
</evidence>
<comment type="subcellular location">
    <subcellularLocation>
        <location evidence="2">Cell membrane</location>
        <topology evidence="2">Multi-pass membrane protein</topology>
    </subcellularLocation>
</comment>
<dbReference type="InterPro" id="IPR007680">
    <property type="entry name" value="Arabino_trans_central"/>
</dbReference>
<evidence type="ECO:0000256" key="1">
    <source>
        <dbReference type="ARBA" id="ARBA00003001"/>
    </source>
</evidence>
<feature type="transmembrane region" description="Helical" evidence="12">
    <location>
        <begin position="725"/>
        <end position="747"/>
    </location>
</feature>
<feature type="domain" description="Arabinosyltransferas concanavalin like" evidence="15">
    <location>
        <begin position="51"/>
        <end position="163"/>
    </location>
</feature>
<evidence type="ECO:0000259" key="14">
    <source>
        <dbReference type="Pfam" id="PF14896"/>
    </source>
</evidence>
<accession>A0ABP9E6B5</accession>
<evidence type="ECO:0000256" key="10">
    <source>
        <dbReference type="ARBA" id="ARBA00023316"/>
    </source>
</evidence>
<protein>
    <submittedName>
        <fullName evidence="16">Uncharacterized protein</fullName>
    </submittedName>
</protein>
<feature type="transmembrane region" description="Helical" evidence="12">
    <location>
        <begin position="593"/>
        <end position="612"/>
    </location>
</feature>
<evidence type="ECO:0000256" key="7">
    <source>
        <dbReference type="ARBA" id="ARBA00022692"/>
    </source>
</evidence>
<feature type="transmembrane region" description="Helical" evidence="12">
    <location>
        <begin position="493"/>
        <end position="516"/>
    </location>
</feature>
<evidence type="ECO:0000259" key="13">
    <source>
        <dbReference type="Pfam" id="PF04602"/>
    </source>
</evidence>
<comment type="similarity">
    <text evidence="3">Belongs to the emb family.</text>
</comment>
<evidence type="ECO:0000259" key="15">
    <source>
        <dbReference type="Pfam" id="PF17689"/>
    </source>
</evidence>
<keyword evidence="7 12" id="KW-0812">Transmembrane</keyword>
<evidence type="ECO:0000313" key="17">
    <source>
        <dbReference type="Proteomes" id="UP001500457"/>
    </source>
</evidence>
<feature type="region of interest" description="Disordered" evidence="11">
    <location>
        <begin position="1"/>
        <end position="20"/>
    </location>
</feature>
<feature type="transmembrane region" description="Helical" evidence="12">
    <location>
        <begin position="424"/>
        <end position="440"/>
    </location>
</feature>
<feature type="transmembrane region" description="Helical" evidence="12">
    <location>
        <begin position="24"/>
        <end position="46"/>
    </location>
</feature>
<dbReference type="InterPro" id="IPR032731">
    <property type="entry name" value="Arabino_trans_C"/>
</dbReference>
<dbReference type="InterPro" id="IPR042486">
    <property type="entry name" value="Arabino_trans_C_2"/>
</dbReference>
<proteinExistence type="inferred from homology"/>
<dbReference type="Gene3D" id="2.60.120.940">
    <property type="entry name" value="EmbC, C-terminal domain, subdomain 2"/>
    <property type="match status" value="1"/>
</dbReference>
<dbReference type="InterPro" id="IPR027451">
    <property type="entry name" value="EmbABC_dom1"/>
</dbReference>
<dbReference type="Pfam" id="PF04602">
    <property type="entry name" value="Arabinose_trans"/>
    <property type="match status" value="1"/>
</dbReference>
<feature type="transmembrane region" description="Helical" evidence="12">
    <location>
        <begin position="701"/>
        <end position="718"/>
    </location>
</feature>
<feature type="transmembrane region" description="Helical" evidence="12">
    <location>
        <begin position="469"/>
        <end position="486"/>
    </location>
</feature>
<feature type="transmembrane region" description="Helical" evidence="12">
    <location>
        <begin position="559"/>
        <end position="581"/>
    </location>
</feature>
<evidence type="ECO:0000256" key="11">
    <source>
        <dbReference type="SAM" id="MobiDB-lite"/>
    </source>
</evidence>
<feature type="region of interest" description="Disordered" evidence="11">
    <location>
        <begin position="1086"/>
        <end position="1105"/>
    </location>
</feature>
<keyword evidence="10" id="KW-0961">Cell wall biogenesis/degradation</keyword>
<dbReference type="Pfam" id="PF14896">
    <property type="entry name" value="Arabino_trans_C"/>
    <property type="match status" value="1"/>
</dbReference>
<dbReference type="RefSeq" id="WP_345380250.1">
    <property type="nucleotide sequence ID" value="NZ_BAABHQ010000003.1"/>
</dbReference>
<evidence type="ECO:0000256" key="3">
    <source>
        <dbReference type="ARBA" id="ARBA00008195"/>
    </source>
</evidence>
<feature type="compositionally biased region" description="Acidic residues" evidence="11">
    <location>
        <begin position="174"/>
        <end position="185"/>
    </location>
</feature>
<keyword evidence="17" id="KW-1185">Reference proteome</keyword>
<evidence type="ECO:0000313" key="16">
    <source>
        <dbReference type="EMBL" id="GAA4867750.1"/>
    </source>
</evidence>
<comment type="function">
    <text evidence="1">Arabinosyl transferase responsible for the polymerization of arabinose into the arabinan of arabinogalactan.</text>
</comment>
<evidence type="ECO:0000256" key="5">
    <source>
        <dbReference type="ARBA" id="ARBA00022676"/>
    </source>
</evidence>
<keyword evidence="6" id="KW-0808">Transferase</keyword>
<keyword evidence="4" id="KW-1003">Cell membrane</keyword>
<feature type="transmembrane region" description="Helical" evidence="12">
    <location>
        <begin position="447"/>
        <end position="463"/>
    </location>
</feature>
<feature type="transmembrane region" description="Helical" evidence="12">
    <location>
        <begin position="653"/>
        <end position="675"/>
    </location>
</feature>
<feature type="region of interest" description="Disordered" evidence="11">
    <location>
        <begin position="167"/>
        <end position="196"/>
    </location>
</feature>
<dbReference type="Pfam" id="PF17689">
    <property type="entry name" value="Arabino_trans_N"/>
    <property type="match status" value="1"/>
</dbReference>
<reference evidence="17" key="1">
    <citation type="journal article" date="2019" name="Int. J. Syst. Evol. Microbiol.">
        <title>The Global Catalogue of Microorganisms (GCM) 10K type strain sequencing project: providing services to taxonomists for standard genome sequencing and annotation.</title>
        <authorList>
            <consortium name="The Broad Institute Genomics Platform"/>
            <consortium name="The Broad Institute Genome Sequencing Center for Infectious Disease"/>
            <person name="Wu L."/>
            <person name="Ma J."/>
        </authorList>
    </citation>
    <scope>NUCLEOTIDE SEQUENCE [LARGE SCALE GENOMIC DNA]</scope>
    <source>
        <strain evidence="17">JCM 17983</strain>
    </source>
</reference>
<feature type="domain" description="Arabinofuranosyltransferase central" evidence="13">
    <location>
        <begin position="234"/>
        <end position="713"/>
    </location>
</feature>
<keyword evidence="5" id="KW-0328">Glycosyltransferase</keyword>
<evidence type="ECO:0000256" key="8">
    <source>
        <dbReference type="ARBA" id="ARBA00022989"/>
    </source>
</evidence>
<gene>
    <name evidence="16" type="ORF">GCM10023203_15470</name>
</gene>
<dbReference type="InterPro" id="IPR040920">
    <property type="entry name" value="Arabino_trans_N"/>
</dbReference>
<name>A0ABP9E6B5_9PSEU</name>
<sequence>MGTNAPPAVPADPSAGPPERTSSFAWAVTVVAGAIALVGALVLPFAPVAVNTSEVRWPVDPRDTTPTMLMLTAYEPAELDVRFSCRAARSAAATPDGFVLSTMGPRSPDAADEALTVVARGDAVTVRSGGSVLFAGPLPPGDCRFVVAGDAAAVRVVLDGVVVSTTGSRLPVPDPEEDAPDEEEPLPDREPIAKPISPLPEVDALRTSVPPLPDAGVDDLSVRLVLDTAFDHTPSAAKSVLVVVIVMALVAGAVALPAGRAPPEWGARGLGRLVRWLRRRATRTVARARTLRPRVVDVLVPAVLLAWLFLAPITDDDGYYGAMAANVPFSGYLPNYYQLYDQGYTPFSWPYYALSWWQTTVGTAPVLVRIPALVLGLGTWWLARAYVARTPLGGTGRWTSAAARTGLAAAFLAGFLAYDMGSRPEPVVMFFALAALVAVAEGLERRRLALLGLAVGAASAGLMAAPTGFIALAPLVAAAPATWRLVRARSASWWAVAGCWIVVLAPLAVGSLLGFADGAYRDFVRSQEIFAPIQRAQTWYQELLRYNALLDTASHHGSYARRALILACLLALVWFLVLVVATRARGLAVPARLPLVGWSTLLAFVLLLPTPSKPTHHLGAFAGLGAVFLALLLVVGPRLVAALDREHRVPQPALVAVALSAVATAALVGHGRAMWPYGWGLGMPSYGDYPSVRGIEFDQPLWWALALVLITVVVVLVGRAPWRRLALAVSVPVLVVALLAAVTVWTVGDVTRAAIRTADGWSPQIDGWTDPVGDRCGLGGQMDVLDPAGGQALAPVPLPGGAPSEPLVPLDAPDAPAPETRTEPFLPGAFFPPSPPPRGLPGGTPVWGSFLVPEDGATADARTGGFATGWYRTPPPAEAGMTVAVAGRTARDVSLRVEYGRETPDGVVPLDTHRLAEDDPESVTWRTVALVDEAAPPPGANAVRLLADDASTSTGGWSAFSAPVAHRWVPLPDYLPAGGAVGIAWQIRTYFPCLRQPRQQAGITEPAVAAIGYGDTVEAARADWMFNPARGGLLGHAEREGPGTLLTTRVRDVGDAVDDVYLVDLRQPYPSDGYVLTRDRRVESGLSAPGVDAADLRTPPPPAAG</sequence>
<keyword evidence="9 12" id="KW-0472">Membrane</keyword>
<feature type="transmembrane region" description="Helical" evidence="12">
    <location>
        <begin position="618"/>
        <end position="641"/>
    </location>
</feature>
<evidence type="ECO:0000256" key="9">
    <source>
        <dbReference type="ARBA" id="ARBA00023136"/>
    </source>
</evidence>
<organism evidence="16 17">
    <name type="scientific">Actinomycetospora straminea</name>
    <dbReference type="NCBI Taxonomy" id="663607"/>
    <lineage>
        <taxon>Bacteria</taxon>
        <taxon>Bacillati</taxon>
        <taxon>Actinomycetota</taxon>
        <taxon>Actinomycetes</taxon>
        <taxon>Pseudonocardiales</taxon>
        <taxon>Pseudonocardiaceae</taxon>
        <taxon>Actinomycetospora</taxon>
    </lineage>
</organism>
<evidence type="ECO:0000256" key="2">
    <source>
        <dbReference type="ARBA" id="ARBA00004651"/>
    </source>
</evidence>
<dbReference type="Gene3D" id="2.60.120.610">
    <property type="entry name" value="arabinofuranosyltransferase like domain"/>
    <property type="match status" value="1"/>
</dbReference>
<feature type="transmembrane region" description="Helical" evidence="12">
    <location>
        <begin position="398"/>
        <end position="418"/>
    </location>
</feature>
<feature type="transmembrane region" description="Helical" evidence="12">
    <location>
        <begin position="240"/>
        <end position="258"/>
    </location>
</feature>
<keyword evidence="8 12" id="KW-1133">Transmembrane helix</keyword>
<evidence type="ECO:0000256" key="12">
    <source>
        <dbReference type="SAM" id="Phobius"/>
    </source>
</evidence>
<feature type="domain" description="Arabinosyltransferase C-terminal" evidence="14">
    <location>
        <begin position="841"/>
        <end position="1041"/>
    </location>
</feature>
<feature type="transmembrane region" description="Helical" evidence="12">
    <location>
        <begin position="295"/>
        <end position="313"/>
    </location>
</feature>
<comment type="caution">
    <text evidence="16">The sequence shown here is derived from an EMBL/GenBank/DDBJ whole genome shotgun (WGS) entry which is preliminary data.</text>
</comment>
<evidence type="ECO:0000256" key="4">
    <source>
        <dbReference type="ARBA" id="ARBA00022475"/>
    </source>
</evidence>
<dbReference type="Proteomes" id="UP001500457">
    <property type="component" value="Unassembled WGS sequence"/>
</dbReference>
<feature type="transmembrane region" description="Helical" evidence="12">
    <location>
        <begin position="366"/>
        <end position="386"/>
    </location>
</feature>
<dbReference type="EMBL" id="BAABHQ010000003">
    <property type="protein sequence ID" value="GAA4867750.1"/>
    <property type="molecule type" value="Genomic_DNA"/>
</dbReference>